<dbReference type="AlphaFoldDB" id="A0A938YFW6"/>
<keyword evidence="1" id="KW-1133">Transmembrane helix</keyword>
<evidence type="ECO:0000313" key="2">
    <source>
        <dbReference type="EMBL" id="MBM9467399.1"/>
    </source>
</evidence>
<accession>A0A938YFW6</accession>
<protein>
    <submittedName>
        <fullName evidence="2">Phage holin family protein</fullName>
    </submittedName>
</protein>
<reference evidence="2" key="1">
    <citation type="submission" date="2021-01" db="EMBL/GenBank/DDBJ databases">
        <title>YIM 132084 draft genome.</title>
        <authorList>
            <person name="An D."/>
        </authorList>
    </citation>
    <scope>NUCLEOTIDE SEQUENCE</scope>
    <source>
        <strain evidence="2">YIM 132084</strain>
    </source>
</reference>
<keyword evidence="1" id="KW-0472">Membrane</keyword>
<keyword evidence="1" id="KW-0812">Transmembrane</keyword>
<evidence type="ECO:0000256" key="1">
    <source>
        <dbReference type="SAM" id="Phobius"/>
    </source>
</evidence>
<sequence length="175" mass="19057">MTISGTPTSPNRYTVPGAANAAIPLVTEPDVDRSASMGTLVKQATEHVSTLVRSEIELAKMEITETVKTGMRGGIFFGLAAAIGVFSLFFFWFMVGEILSIWLWRWLAFTIVFVAMLLMAGVCALLGYRKVKQIKKPEKTIAELNKTASTLKMAATQHPETATQGVVTAPTLPRH</sequence>
<proteinExistence type="predicted"/>
<dbReference type="RefSeq" id="WP_205260336.1">
    <property type="nucleotide sequence ID" value="NZ_JAERWK010000010.1"/>
</dbReference>
<dbReference type="EMBL" id="JAERWK010000010">
    <property type="protein sequence ID" value="MBM9467399.1"/>
    <property type="molecule type" value="Genomic_DNA"/>
</dbReference>
<keyword evidence="3" id="KW-1185">Reference proteome</keyword>
<feature type="transmembrane region" description="Helical" evidence="1">
    <location>
        <begin position="106"/>
        <end position="128"/>
    </location>
</feature>
<feature type="transmembrane region" description="Helical" evidence="1">
    <location>
        <begin position="75"/>
        <end position="94"/>
    </location>
</feature>
<dbReference type="Proteomes" id="UP000663792">
    <property type="component" value="Unassembled WGS sequence"/>
</dbReference>
<dbReference type="Pfam" id="PF07332">
    <property type="entry name" value="Phage_holin_3_6"/>
    <property type="match status" value="1"/>
</dbReference>
<gene>
    <name evidence="2" type="ORF">JL106_08915</name>
</gene>
<dbReference type="InterPro" id="IPR009937">
    <property type="entry name" value="Phage_holin_3_6"/>
</dbReference>
<organism evidence="2 3">
    <name type="scientific">Nakamurella leprariae</name>
    <dbReference type="NCBI Taxonomy" id="2803911"/>
    <lineage>
        <taxon>Bacteria</taxon>
        <taxon>Bacillati</taxon>
        <taxon>Actinomycetota</taxon>
        <taxon>Actinomycetes</taxon>
        <taxon>Nakamurellales</taxon>
        <taxon>Nakamurellaceae</taxon>
        <taxon>Nakamurella</taxon>
    </lineage>
</organism>
<evidence type="ECO:0000313" key="3">
    <source>
        <dbReference type="Proteomes" id="UP000663792"/>
    </source>
</evidence>
<name>A0A938YFW6_9ACTN</name>
<comment type="caution">
    <text evidence="2">The sequence shown here is derived from an EMBL/GenBank/DDBJ whole genome shotgun (WGS) entry which is preliminary data.</text>
</comment>